<feature type="transmembrane region" description="Helical" evidence="1">
    <location>
        <begin position="12"/>
        <end position="32"/>
    </location>
</feature>
<dbReference type="RefSeq" id="WP_379848569.1">
    <property type="nucleotide sequence ID" value="NZ_JBHSMA010000007.1"/>
</dbReference>
<proteinExistence type="predicted"/>
<keyword evidence="1" id="KW-0812">Transmembrane</keyword>
<evidence type="ECO:0000256" key="1">
    <source>
        <dbReference type="SAM" id="Phobius"/>
    </source>
</evidence>
<feature type="transmembrane region" description="Helical" evidence="1">
    <location>
        <begin position="114"/>
        <end position="132"/>
    </location>
</feature>
<sequence>MKTRWLFPYRYQLMGWLLFIPSAVLGLFTRYADFRFAFLDVAFNAPTPDSNFLFRAIWWLTDGGSFLSTSANVINFTDEIAAIGSIIGLLFIAFSKEKVEDEMISRLRLESLQWAVYINYIVLGVLILVVHGGLFLEVMIYNMFTVLLMFIIRFRLSIRRSERTVLMAL</sequence>
<evidence type="ECO:0000313" key="3">
    <source>
        <dbReference type="Proteomes" id="UP001596106"/>
    </source>
</evidence>
<reference evidence="3" key="1">
    <citation type="journal article" date="2019" name="Int. J. Syst. Evol. Microbiol.">
        <title>The Global Catalogue of Microorganisms (GCM) 10K type strain sequencing project: providing services to taxonomists for standard genome sequencing and annotation.</title>
        <authorList>
            <consortium name="The Broad Institute Genomics Platform"/>
            <consortium name="The Broad Institute Genome Sequencing Center for Infectious Disease"/>
            <person name="Wu L."/>
            <person name="Ma J."/>
        </authorList>
    </citation>
    <scope>NUCLEOTIDE SEQUENCE [LARGE SCALE GENOMIC DNA]</scope>
    <source>
        <strain evidence="3">CCUG 55250</strain>
    </source>
</reference>
<name>A0ABW0IKK5_9BACT</name>
<organism evidence="2 3">
    <name type="scientific">Larkinella bovis</name>
    <dbReference type="NCBI Taxonomy" id="683041"/>
    <lineage>
        <taxon>Bacteria</taxon>
        <taxon>Pseudomonadati</taxon>
        <taxon>Bacteroidota</taxon>
        <taxon>Cytophagia</taxon>
        <taxon>Cytophagales</taxon>
        <taxon>Spirosomataceae</taxon>
        <taxon>Larkinella</taxon>
    </lineage>
</organism>
<feature type="transmembrane region" description="Helical" evidence="1">
    <location>
        <begin position="138"/>
        <end position="156"/>
    </location>
</feature>
<keyword evidence="1" id="KW-0472">Membrane</keyword>
<feature type="transmembrane region" description="Helical" evidence="1">
    <location>
        <begin position="73"/>
        <end position="94"/>
    </location>
</feature>
<protein>
    <submittedName>
        <fullName evidence="2">Uncharacterized protein</fullName>
    </submittedName>
</protein>
<keyword evidence="3" id="KW-1185">Reference proteome</keyword>
<evidence type="ECO:0000313" key="2">
    <source>
        <dbReference type="EMBL" id="MFC5411682.1"/>
    </source>
</evidence>
<keyword evidence="1" id="KW-1133">Transmembrane helix</keyword>
<gene>
    <name evidence="2" type="ORF">ACFPMF_20335</name>
</gene>
<accession>A0ABW0IKK5</accession>
<dbReference type="Proteomes" id="UP001596106">
    <property type="component" value="Unassembled WGS sequence"/>
</dbReference>
<comment type="caution">
    <text evidence="2">The sequence shown here is derived from an EMBL/GenBank/DDBJ whole genome shotgun (WGS) entry which is preliminary data.</text>
</comment>
<dbReference type="EMBL" id="JBHSMA010000007">
    <property type="protein sequence ID" value="MFC5411682.1"/>
    <property type="molecule type" value="Genomic_DNA"/>
</dbReference>